<organism evidence="1">
    <name type="scientific">Cucumis melo</name>
    <name type="common">Muskmelon</name>
    <dbReference type="NCBI Taxonomy" id="3656"/>
    <lineage>
        <taxon>Eukaryota</taxon>
        <taxon>Viridiplantae</taxon>
        <taxon>Streptophyta</taxon>
        <taxon>Embryophyta</taxon>
        <taxon>Tracheophyta</taxon>
        <taxon>Spermatophyta</taxon>
        <taxon>Magnoliopsida</taxon>
        <taxon>eudicotyledons</taxon>
        <taxon>Gunneridae</taxon>
        <taxon>Pentapetalae</taxon>
        <taxon>rosids</taxon>
        <taxon>fabids</taxon>
        <taxon>Cucurbitales</taxon>
        <taxon>Cucurbitaceae</taxon>
        <taxon>Benincaseae</taxon>
        <taxon>Cucumis</taxon>
    </lineage>
</organism>
<evidence type="ECO:0000313" key="1">
    <source>
        <dbReference type="EnsemblPlants" id="MELO3C032962.2.1"/>
    </source>
</evidence>
<proteinExistence type="predicted"/>
<dbReference type="EnsemblPlants" id="MELO3C032962.2.1">
    <property type="protein sequence ID" value="MELO3C032962.2.1"/>
    <property type="gene ID" value="MELO3C032962.2"/>
</dbReference>
<sequence length="43" mass="5065">CKLRNWTNKQVAPEELCERGIKGGEKGVGTLRRWRLKKGKKRR</sequence>
<name>A0A9I9EFC9_CUCME</name>
<dbReference type="Gramene" id="MELO3C032962.2.1">
    <property type="protein sequence ID" value="MELO3C032962.2.1"/>
    <property type="gene ID" value="MELO3C032962.2"/>
</dbReference>
<reference evidence="1" key="1">
    <citation type="submission" date="2023-03" db="UniProtKB">
        <authorList>
            <consortium name="EnsemblPlants"/>
        </authorList>
    </citation>
    <scope>IDENTIFICATION</scope>
</reference>
<protein>
    <submittedName>
        <fullName evidence="1">Uncharacterized protein</fullName>
    </submittedName>
</protein>
<accession>A0A9I9EFC9</accession>
<dbReference type="AlphaFoldDB" id="A0A9I9EFC9"/>